<dbReference type="GO" id="GO:0003677">
    <property type="term" value="F:DNA binding"/>
    <property type="evidence" value="ECO:0007669"/>
    <property type="project" value="InterPro"/>
</dbReference>
<keyword evidence="3" id="KW-1185">Reference proteome</keyword>
<dbReference type="Pfam" id="PF01609">
    <property type="entry name" value="DDE_Tnp_1"/>
    <property type="match status" value="1"/>
</dbReference>
<dbReference type="InterPro" id="IPR002559">
    <property type="entry name" value="Transposase_11"/>
</dbReference>
<comment type="caution">
    <text evidence="2">The sequence shown here is derived from an EMBL/GenBank/DDBJ whole genome shotgun (WGS) entry which is preliminary data.</text>
</comment>
<feature type="domain" description="Transposase IS4-like" evidence="1">
    <location>
        <begin position="245"/>
        <end position="544"/>
    </location>
</feature>
<dbReference type="AlphaFoldDB" id="A0AB35U889"/>
<dbReference type="EMBL" id="JALBUR010000037">
    <property type="protein sequence ID" value="MDX8420421.1"/>
    <property type="molecule type" value="Genomic_DNA"/>
</dbReference>
<dbReference type="GO" id="GO:0006313">
    <property type="term" value="P:DNA transposition"/>
    <property type="evidence" value="ECO:0007669"/>
    <property type="project" value="InterPro"/>
</dbReference>
<dbReference type="InterPro" id="IPR047654">
    <property type="entry name" value="IS1634_transpos"/>
</dbReference>
<name>A0AB35U889_9FIRM</name>
<dbReference type="RefSeq" id="WP_370596561.1">
    <property type="nucleotide sequence ID" value="NZ_JALBUR010000037.1"/>
</dbReference>
<dbReference type="NCBIfam" id="NF033559">
    <property type="entry name" value="transpos_IS1634"/>
    <property type="match status" value="1"/>
</dbReference>
<dbReference type="InterPro" id="IPR012337">
    <property type="entry name" value="RNaseH-like_sf"/>
</dbReference>
<gene>
    <name evidence="2" type="ORF">MOZ60_10025</name>
</gene>
<dbReference type="Proteomes" id="UP001286174">
    <property type="component" value="Unassembled WGS sequence"/>
</dbReference>
<reference evidence="2 3" key="1">
    <citation type="submission" date="2022-03" db="EMBL/GenBank/DDBJ databases">
        <title>Novel taxa within the pig intestine.</title>
        <authorList>
            <person name="Wylensek D."/>
            <person name="Bishof K."/>
            <person name="Afrizal A."/>
            <person name="Clavel T."/>
        </authorList>
    </citation>
    <scope>NUCLEOTIDE SEQUENCE [LARGE SCALE GENOMIC DNA]</scope>
    <source>
        <strain evidence="2 3">CLA-KB-P133</strain>
    </source>
</reference>
<proteinExistence type="predicted"/>
<evidence type="ECO:0000313" key="3">
    <source>
        <dbReference type="Proteomes" id="UP001286174"/>
    </source>
</evidence>
<dbReference type="SUPFAM" id="SSF53098">
    <property type="entry name" value="Ribonuclease H-like"/>
    <property type="match status" value="1"/>
</dbReference>
<dbReference type="PANTHER" id="PTHR34614:SF2">
    <property type="entry name" value="TRANSPOSASE IS4-LIKE DOMAIN-CONTAINING PROTEIN"/>
    <property type="match status" value="1"/>
</dbReference>
<dbReference type="PANTHER" id="PTHR34614">
    <property type="match status" value="1"/>
</dbReference>
<sequence>MKLYYDKRLKDPTYYDQMGFRTTDGKSTTKNVKKLGKHSELLKITDDPVAYCKQLIARMNEDSRQGKESVQISVDLNEKVDQTSDDASRSSLKNIGYFYLQYIYNQLRLNEFFNIHTADRRDTFDYNQINKFLTYSRILDPCSKYGTCDHLDSFFEQPDIQYHQILRFLDILENNTDAYLEWLYHNSSQVIPRDSSVVYYDCTNFYCETEQDDEDIFDEVTGELLSYGLRKYGVSKEHRPNPIVEMGLLMDKRGIPITMCLHSGNTSEQVTAVPLEKKILPALEKSSIIYCADAGLGSYNIRQFNAMGGRSFIVTQSVKKLSEEVKAVVFNDKNYRLLSNDKPVTISFMKKFNHRNPENLALYNDTAYKVIPANKAIDLGLFEYKKLQNGSSRKVKAKGTLEQFVIITFSRKMMEYQRTVRNRQIERAKQMIKMKDPEEIKKGPNDVRRFLKRIARDKDGKEAEVSYDLDQARIDEEEKYDGYYAVAANLTDANVKDVLNIMHKRYMIEDCFRVMKTNFGSRPVYHSAQRRIKAHFLVCYTALLVYRLLSCSLDDRGTHITARNLITTLKNMNVADDGMYYLSTYKGSKTLDALENYTNAGLDKKRYKAGFLRKKFKKTSG</sequence>
<evidence type="ECO:0000259" key="1">
    <source>
        <dbReference type="Pfam" id="PF01609"/>
    </source>
</evidence>
<organism evidence="2 3">
    <name type="scientific">Grylomicrobium aquisgranensis</name>
    <dbReference type="NCBI Taxonomy" id="2926318"/>
    <lineage>
        <taxon>Bacteria</taxon>
        <taxon>Bacillati</taxon>
        <taxon>Bacillota</taxon>
        <taxon>Erysipelotrichia</taxon>
        <taxon>Erysipelotrichales</taxon>
        <taxon>Erysipelotrichaceae</taxon>
        <taxon>Grylomicrobium</taxon>
    </lineage>
</organism>
<evidence type="ECO:0000313" key="2">
    <source>
        <dbReference type="EMBL" id="MDX8420421.1"/>
    </source>
</evidence>
<dbReference type="GO" id="GO:0004803">
    <property type="term" value="F:transposase activity"/>
    <property type="evidence" value="ECO:0007669"/>
    <property type="project" value="InterPro"/>
</dbReference>
<protein>
    <submittedName>
        <fullName evidence="2">IS1634 family transposase</fullName>
    </submittedName>
</protein>
<accession>A0AB35U889</accession>